<evidence type="ECO:0000313" key="2">
    <source>
        <dbReference type="Proteomes" id="UP000466931"/>
    </source>
</evidence>
<keyword evidence="2" id="KW-1185">Reference proteome</keyword>
<protein>
    <submittedName>
        <fullName evidence="1">Uncharacterized protein</fullName>
    </submittedName>
</protein>
<dbReference type="AlphaFoldDB" id="A0A7I7XZ07"/>
<accession>A0A7I7XZ07</accession>
<dbReference type="RefSeq" id="WP_085148184.1">
    <property type="nucleotide sequence ID" value="NZ_AP022612.1"/>
</dbReference>
<dbReference type="EMBL" id="AP022612">
    <property type="protein sequence ID" value="BBZ34578.1"/>
    <property type="molecule type" value="Genomic_DNA"/>
</dbReference>
<reference evidence="1" key="2">
    <citation type="submission" date="2020-02" db="EMBL/GenBank/DDBJ databases">
        <authorList>
            <person name="Matsumoto Y."/>
            <person name="Motooka D."/>
            <person name="Nakamura S."/>
        </authorList>
    </citation>
    <scope>NUCLEOTIDE SEQUENCE</scope>
    <source>
        <strain evidence="1">JCM 13671</strain>
    </source>
</reference>
<sequence length="132" mass="13867">MTIYALDLNKVQHTIRETLVNSVLPAIESESARGELHAVIEMLDNLDGRLAWASAPLSESVSQTRALAELLGRDVEGDGLEALRSGRVAIGDALASAYADGSGPEIARAVAEFTAADVKSEISRGLLPGLPD</sequence>
<name>A0A7I7XZ07_9MYCO</name>
<evidence type="ECO:0000313" key="1">
    <source>
        <dbReference type="EMBL" id="BBZ34578.1"/>
    </source>
</evidence>
<dbReference type="OrthoDB" id="4551281at2"/>
<reference evidence="1" key="1">
    <citation type="journal article" date="2019" name="Emerg. Microbes Infect.">
        <title>Comprehensive subspecies identification of 175 nontuberculous mycobacteria species based on 7547 genomic profiles.</title>
        <authorList>
            <person name="Matsumoto Y."/>
            <person name="Kinjo T."/>
            <person name="Motooka D."/>
            <person name="Nabeya D."/>
            <person name="Jung N."/>
            <person name="Uechi K."/>
            <person name="Horii T."/>
            <person name="Iida T."/>
            <person name="Fujita J."/>
            <person name="Nakamura S."/>
        </authorList>
    </citation>
    <scope>NUCLEOTIDE SEQUENCE [LARGE SCALE GENOMIC DNA]</scope>
    <source>
        <strain evidence="1">JCM 13671</strain>
    </source>
</reference>
<proteinExistence type="predicted"/>
<organism evidence="1 2">
    <name type="scientific">Mycolicibacterium confluentis</name>
    <dbReference type="NCBI Taxonomy" id="28047"/>
    <lineage>
        <taxon>Bacteria</taxon>
        <taxon>Bacillati</taxon>
        <taxon>Actinomycetota</taxon>
        <taxon>Actinomycetes</taxon>
        <taxon>Mycobacteriales</taxon>
        <taxon>Mycobacteriaceae</taxon>
        <taxon>Mycolicibacterium</taxon>
    </lineage>
</organism>
<gene>
    <name evidence="1" type="ORF">MCNF_31830</name>
</gene>
<dbReference type="Proteomes" id="UP000466931">
    <property type="component" value="Chromosome"/>
</dbReference>